<organism evidence="2 3">
    <name type="scientific">Bacteroides fragilis str. 3988T(B)14</name>
    <dbReference type="NCBI Taxonomy" id="1339315"/>
    <lineage>
        <taxon>Bacteria</taxon>
        <taxon>Pseudomonadati</taxon>
        <taxon>Bacteroidota</taxon>
        <taxon>Bacteroidia</taxon>
        <taxon>Bacteroidales</taxon>
        <taxon>Bacteroidaceae</taxon>
        <taxon>Bacteroides</taxon>
    </lineage>
</organism>
<accession>A0A015SQF0</accession>
<reference evidence="2 3" key="1">
    <citation type="submission" date="2014-02" db="EMBL/GenBank/DDBJ databases">
        <authorList>
            <person name="Sears C."/>
            <person name="Carroll K."/>
            <person name="Sack B.R."/>
            <person name="Qadri F."/>
            <person name="Myers L.L."/>
            <person name="Chung G.-T."/>
            <person name="Escheverria P."/>
            <person name="Fraser C.M."/>
            <person name="Sadzewicz L."/>
            <person name="Shefchek K.A."/>
            <person name="Tallon L."/>
            <person name="Das S.P."/>
            <person name="Daugherty S."/>
            <person name="Mongodin E.F."/>
        </authorList>
    </citation>
    <scope>NUCLEOTIDE SEQUENCE [LARGE SCALE GENOMIC DNA]</scope>
    <source>
        <strain evidence="3">3988T(B)14</strain>
    </source>
</reference>
<evidence type="ECO:0000313" key="3">
    <source>
        <dbReference type="Proteomes" id="UP000020529"/>
    </source>
</evidence>
<evidence type="ECO:0000313" key="2">
    <source>
        <dbReference type="EMBL" id="EXY72482.1"/>
    </source>
</evidence>
<name>A0A015SQF0_BACFG</name>
<evidence type="ECO:0000256" key="1">
    <source>
        <dbReference type="SAM" id="MobiDB-lite"/>
    </source>
</evidence>
<proteinExistence type="predicted"/>
<feature type="compositionally biased region" description="Basic and acidic residues" evidence="1">
    <location>
        <begin position="1"/>
        <end position="17"/>
    </location>
</feature>
<feature type="region of interest" description="Disordered" evidence="1">
    <location>
        <begin position="1"/>
        <end position="27"/>
    </location>
</feature>
<dbReference type="PATRIC" id="fig|1339315.3.peg.4460"/>
<gene>
    <name evidence="2" type="ORF">M124_3826</name>
</gene>
<dbReference type="AlphaFoldDB" id="A0A015SQF0"/>
<dbReference type="Proteomes" id="UP000020529">
    <property type="component" value="Unassembled WGS sequence"/>
</dbReference>
<dbReference type="EMBL" id="JGCY01000404">
    <property type="protein sequence ID" value="EXY72482.1"/>
    <property type="molecule type" value="Genomic_DNA"/>
</dbReference>
<comment type="caution">
    <text evidence="2">The sequence shown here is derived from an EMBL/GenBank/DDBJ whole genome shotgun (WGS) entry which is preliminary data.</text>
</comment>
<protein>
    <submittedName>
        <fullName evidence="2">Uncharacterized protein</fullName>
    </submittedName>
</protein>
<sequence>MLQEKKRAERQLSEVKSRAPGVKEPCFSEKEASIYSERSKHLPGKK</sequence>